<dbReference type="EMBL" id="AVQI01000067">
    <property type="protein sequence ID" value="ERK00370.1"/>
    <property type="molecule type" value="Genomic_DNA"/>
</dbReference>
<proteinExistence type="predicted"/>
<accession>U1FCI4</accession>
<dbReference type="PANTHER" id="PTHR37829:SF3">
    <property type="entry name" value="PROTEIN JAYE-RELATED"/>
    <property type="match status" value="1"/>
</dbReference>
<dbReference type="InterPro" id="IPR006949">
    <property type="entry name" value="Barrel_Baseplate_J-like"/>
</dbReference>
<evidence type="ECO:0000313" key="5">
    <source>
        <dbReference type="Proteomes" id="UP000016646"/>
    </source>
</evidence>
<dbReference type="PATRIC" id="fig|1125725.3.peg.126"/>
<gene>
    <name evidence="3" type="ORF">HMPREF0860_1027</name>
    <name evidence="2" type="ORF">HMPREF1325_1869</name>
</gene>
<organism evidence="2 4">
    <name type="scientific">Treponema socranskii subsp. socranskii VPI DR56BR1116 = ATCC 35536</name>
    <dbReference type="NCBI Taxonomy" id="1125725"/>
    <lineage>
        <taxon>Bacteria</taxon>
        <taxon>Pseudomonadati</taxon>
        <taxon>Spirochaetota</taxon>
        <taxon>Spirochaetia</taxon>
        <taxon>Spirochaetales</taxon>
        <taxon>Treponemataceae</taxon>
        <taxon>Treponema</taxon>
    </lineage>
</organism>
<keyword evidence="5" id="KW-1185">Reference proteome</keyword>
<evidence type="ECO:0000313" key="2">
    <source>
        <dbReference type="EMBL" id="ERF61912.1"/>
    </source>
</evidence>
<dbReference type="Proteomes" id="UP000016412">
    <property type="component" value="Unassembled WGS sequence"/>
</dbReference>
<dbReference type="eggNOG" id="COG3299">
    <property type="taxonomic scope" value="Bacteria"/>
</dbReference>
<name>U1FCI4_TRESO</name>
<dbReference type="Proteomes" id="UP000016646">
    <property type="component" value="Unassembled WGS sequence"/>
</dbReference>
<reference evidence="4 5" key="1">
    <citation type="submission" date="2013-08" db="EMBL/GenBank/DDBJ databases">
        <authorList>
            <person name="Durkin A.S."/>
            <person name="Haft D.R."/>
            <person name="McCorrison J."/>
            <person name="Torralba M."/>
            <person name="Gillis M."/>
            <person name="Haft D.H."/>
            <person name="Methe B."/>
            <person name="Sutton G."/>
            <person name="Nelson K.E."/>
        </authorList>
    </citation>
    <scope>NUCLEOTIDE SEQUENCE [LARGE SCALE GENOMIC DNA]</scope>
    <source>
        <strain evidence="3 5">ATCC 35536</strain>
        <strain evidence="2 4">VPI DR56BR1116</strain>
    </source>
</reference>
<protein>
    <submittedName>
        <fullName evidence="2">Baseplate J-like protein</fullName>
    </submittedName>
</protein>
<dbReference type="AlphaFoldDB" id="U1FCI4"/>
<dbReference type="Pfam" id="PF04865">
    <property type="entry name" value="Baseplate_J"/>
    <property type="match status" value="1"/>
</dbReference>
<comment type="caution">
    <text evidence="2">The sequence shown here is derived from an EMBL/GenBank/DDBJ whole genome shotgun (WGS) entry which is preliminary data.</text>
</comment>
<dbReference type="STRING" id="1125725.HMPREF1325_1869"/>
<dbReference type="InterPro" id="IPR052399">
    <property type="entry name" value="Phage_Baseplate_Assmbl_Protein"/>
</dbReference>
<dbReference type="PANTHER" id="PTHR37829">
    <property type="entry name" value="PHAGE-LIKE ELEMENT PBSX PROTEIN XKDT"/>
    <property type="match status" value="1"/>
</dbReference>
<sequence length="358" mass="38708">MALVRESLAVLLDRMYAAYMSRFKPLDQTARHNLIRVLSEVQAGMYHQLLGDLSFLADQLFPDTATGDYLRMHWSDRVPPLYAVSAVGQAEVKGVPGTAVPAGLVYTSASGKRYFTDKATKIDSTGKAEIWLQAEEAGAASNLASGQKLKLSSAIPTGLSSEAITLGSGIVGGVDEETDEEYLSRVLLALRNTTRYGKIGDFAAWAVDSSADVSKAFEFKNFGIFGALLIQVVSGDHFNGITQVGNLSVVTSYIDSVAPPVLYTVRTPTLRPIDMTITLLAAESSSENQSTAEQRIKTYLNASARPGVRYTEGSFRDAIVDGIKISWAKVELTNGSHGEFTTTILEYPVWGTVRFAVK</sequence>
<evidence type="ECO:0000313" key="3">
    <source>
        <dbReference type="EMBL" id="ERK00370.1"/>
    </source>
</evidence>
<dbReference type="RefSeq" id="WP_021329176.1">
    <property type="nucleotide sequence ID" value="NZ_AUZJ01000002.1"/>
</dbReference>
<feature type="domain" description="Baseplate protein J-like barrel" evidence="1">
    <location>
        <begin position="90"/>
        <end position="161"/>
    </location>
</feature>
<dbReference type="EMBL" id="AUZJ01000002">
    <property type="protein sequence ID" value="ERF61912.1"/>
    <property type="molecule type" value="Genomic_DNA"/>
</dbReference>
<evidence type="ECO:0000259" key="1">
    <source>
        <dbReference type="Pfam" id="PF04865"/>
    </source>
</evidence>
<evidence type="ECO:0000313" key="4">
    <source>
        <dbReference type="Proteomes" id="UP000016412"/>
    </source>
</evidence>